<organism evidence="10 11">
    <name type="scientific">Tortispora caseinolytica NRRL Y-17796</name>
    <dbReference type="NCBI Taxonomy" id="767744"/>
    <lineage>
        <taxon>Eukaryota</taxon>
        <taxon>Fungi</taxon>
        <taxon>Dikarya</taxon>
        <taxon>Ascomycota</taxon>
        <taxon>Saccharomycotina</taxon>
        <taxon>Trigonopsidomycetes</taxon>
        <taxon>Trigonopsidales</taxon>
        <taxon>Trigonopsidaceae</taxon>
        <taxon>Tortispora</taxon>
    </lineage>
</organism>
<evidence type="ECO:0000313" key="11">
    <source>
        <dbReference type="Proteomes" id="UP000095023"/>
    </source>
</evidence>
<comment type="function">
    <text evidence="8">Component of the signal peptidase complex (SPC) which catalyzes the cleavage of N-terminal signal sequences from nascent proteins as they are translocated into the lumen of the endoplasmic reticulum. Enhances the enzymatic activity of SPC and facilitates the interactions between different components of the translocation site.</text>
</comment>
<evidence type="ECO:0000256" key="1">
    <source>
        <dbReference type="ARBA" id="ARBA00004477"/>
    </source>
</evidence>
<evidence type="ECO:0000256" key="9">
    <source>
        <dbReference type="SAM" id="Phobius"/>
    </source>
</evidence>
<gene>
    <name evidence="10" type="ORF">CANCADRAFT_2679</name>
</gene>
<proteinExistence type="inferred from homology"/>
<reference evidence="11" key="1">
    <citation type="submission" date="2016-02" db="EMBL/GenBank/DDBJ databases">
        <title>Comparative genomics of biotechnologically important yeasts.</title>
        <authorList>
            <consortium name="DOE Joint Genome Institute"/>
            <person name="Riley R."/>
            <person name="Haridas S."/>
            <person name="Wolfe K.H."/>
            <person name="Lopes M.R."/>
            <person name="Hittinger C.T."/>
            <person name="Goker M."/>
            <person name="Salamov A."/>
            <person name="Wisecaver J."/>
            <person name="Long T.M."/>
            <person name="Aerts A.L."/>
            <person name="Barry K."/>
            <person name="Choi C."/>
            <person name="Clum A."/>
            <person name="Coughlan A.Y."/>
            <person name="Deshpande S."/>
            <person name="Douglass A.P."/>
            <person name="Hanson S.J."/>
            <person name="Klenk H.-P."/>
            <person name="Labutti K."/>
            <person name="Lapidus A."/>
            <person name="Lindquist E."/>
            <person name="Lipzen A."/>
            <person name="Meier-Kolthoff J.P."/>
            <person name="Ohm R.A."/>
            <person name="Otillar R.P."/>
            <person name="Pangilinan J."/>
            <person name="Peng Y."/>
            <person name="Rokas A."/>
            <person name="Rosa C.A."/>
            <person name="Scheuner C."/>
            <person name="Sibirny A.A."/>
            <person name="Slot J.C."/>
            <person name="Stielow J.B."/>
            <person name="Sun H."/>
            <person name="Kurtzman C.P."/>
            <person name="Blackwell M."/>
            <person name="Jeffries T.W."/>
            <person name="Grigoriev I.V."/>
        </authorList>
    </citation>
    <scope>NUCLEOTIDE SEQUENCE [LARGE SCALE GENOMIC DNA]</scope>
    <source>
        <strain evidence="11">NRRL Y-17796</strain>
    </source>
</reference>
<keyword evidence="7 9" id="KW-0472">Membrane</keyword>
<evidence type="ECO:0000256" key="8">
    <source>
        <dbReference type="ARBA" id="ARBA00045608"/>
    </source>
</evidence>
<evidence type="ECO:0000256" key="3">
    <source>
        <dbReference type="ARBA" id="ARBA00017057"/>
    </source>
</evidence>
<dbReference type="EMBL" id="KV453842">
    <property type="protein sequence ID" value="ODV90960.1"/>
    <property type="molecule type" value="Genomic_DNA"/>
</dbReference>
<evidence type="ECO:0000256" key="2">
    <source>
        <dbReference type="ARBA" id="ARBA00007324"/>
    </source>
</evidence>
<keyword evidence="6 9" id="KW-1133">Transmembrane helix</keyword>
<accession>A0A1E4TGT1</accession>
<dbReference type="AlphaFoldDB" id="A0A1E4TGT1"/>
<evidence type="ECO:0000256" key="7">
    <source>
        <dbReference type="ARBA" id="ARBA00023136"/>
    </source>
</evidence>
<dbReference type="InterPro" id="IPR009582">
    <property type="entry name" value="Spc2/SPCS2"/>
</dbReference>
<comment type="subcellular location">
    <subcellularLocation>
        <location evidence="1">Endoplasmic reticulum membrane</location>
        <topology evidence="1">Multi-pass membrane protein</topology>
    </subcellularLocation>
</comment>
<keyword evidence="5" id="KW-0256">Endoplasmic reticulum</keyword>
<evidence type="ECO:0000256" key="6">
    <source>
        <dbReference type="ARBA" id="ARBA00022989"/>
    </source>
</evidence>
<dbReference type="Pfam" id="PF06703">
    <property type="entry name" value="SPC25"/>
    <property type="match status" value="1"/>
</dbReference>
<protein>
    <recommendedName>
        <fullName evidence="3">Signal peptidase complex subunit 2</fullName>
    </recommendedName>
</protein>
<keyword evidence="4 9" id="KW-0812">Transmembrane</keyword>
<dbReference type="PANTHER" id="PTHR13085:SF0">
    <property type="entry name" value="SIGNAL PEPTIDASE COMPLEX SUBUNIT 2"/>
    <property type="match status" value="1"/>
</dbReference>
<evidence type="ECO:0000256" key="5">
    <source>
        <dbReference type="ARBA" id="ARBA00022824"/>
    </source>
</evidence>
<dbReference type="OrthoDB" id="29558at2759"/>
<dbReference type="GO" id="GO:0006465">
    <property type="term" value="P:signal peptide processing"/>
    <property type="evidence" value="ECO:0007669"/>
    <property type="project" value="InterPro"/>
</dbReference>
<dbReference type="Proteomes" id="UP000095023">
    <property type="component" value="Unassembled WGS sequence"/>
</dbReference>
<evidence type="ECO:0000313" key="10">
    <source>
        <dbReference type="EMBL" id="ODV90960.1"/>
    </source>
</evidence>
<feature type="transmembrane region" description="Helical" evidence="9">
    <location>
        <begin position="66"/>
        <end position="84"/>
    </location>
</feature>
<dbReference type="GO" id="GO:0005787">
    <property type="term" value="C:signal peptidase complex"/>
    <property type="evidence" value="ECO:0007669"/>
    <property type="project" value="InterPro"/>
</dbReference>
<feature type="transmembrane region" description="Helical" evidence="9">
    <location>
        <begin position="31"/>
        <end position="54"/>
    </location>
</feature>
<name>A0A1E4TGT1_9ASCO</name>
<dbReference type="GO" id="GO:0045047">
    <property type="term" value="P:protein targeting to ER"/>
    <property type="evidence" value="ECO:0007669"/>
    <property type="project" value="TreeGrafter"/>
</dbReference>
<evidence type="ECO:0000256" key="4">
    <source>
        <dbReference type="ARBA" id="ARBA00022692"/>
    </source>
</evidence>
<comment type="similarity">
    <text evidence="2">Belongs to the SPCS2 family.</text>
</comment>
<keyword evidence="11" id="KW-1185">Reference proteome</keyword>
<sequence>MPINRSSTADMKKHTDFEVIKYYRKLYERNYYYEDVYLVITFTALAIAALTSWYDYDKGFQNAKTVTTIGVSLFFIVYGLSMVWNMTYNKNLLFYGQSKDEQIWVRTSTKKYTPVYEMEITFLRGNNKKTIKEKIPFGNIFTESGSIAVKHFQSWLQSLRKDE</sequence>
<dbReference type="PANTHER" id="PTHR13085">
    <property type="entry name" value="MICROSOMAL SIGNAL PEPTIDASE 25 KDA SUBUNIT"/>
    <property type="match status" value="1"/>
</dbReference>